<organism evidence="1 2">
    <name type="scientific">Cinchona calisaya</name>
    <dbReference type="NCBI Taxonomy" id="153742"/>
    <lineage>
        <taxon>Eukaryota</taxon>
        <taxon>Viridiplantae</taxon>
        <taxon>Streptophyta</taxon>
        <taxon>Embryophyta</taxon>
        <taxon>Tracheophyta</taxon>
        <taxon>Spermatophyta</taxon>
        <taxon>Magnoliopsida</taxon>
        <taxon>eudicotyledons</taxon>
        <taxon>Gunneridae</taxon>
        <taxon>Pentapetalae</taxon>
        <taxon>asterids</taxon>
        <taxon>lamiids</taxon>
        <taxon>Gentianales</taxon>
        <taxon>Rubiaceae</taxon>
        <taxon>Cinchonoideae</taxon>
        <taxon>Cinchoneae</taxon>
        <taxon>Cinchona</taxon>
    </lineage>
</organism>
<accession>A0ABD2XU16</accession>
<sequence length="128" mass="14856">MRYKFYSYYEDWIEIFGKDRATGEHAEGMNDVVNAIDREKDGEEDNNIDGFEEINTVPDSQNYTAPTAPSSIVDALRIFSEKIKGRLRMIVERIGYGHYMRESRKKVYVSLIPMTWLSIKDKLIAVHG</sequence>
<comment type="caution">
    <text evidence="1">The sequence shown here is derived from an EMBL/GenBank/DDBJ whole genome shotgun (WGS) entry which is preliminary data.</text>
</comment>
<proteinExistence type="predicted"/>
<evidence type="ECO:0000313" key="2">
    <source>
        <dbReference type="Proteomes" id="UP001630127"/>
    </source>
</evidence>
<reference evidence="1 2" key="1">
    <citation type="submission" date="2024-11" db="EMBL/GenBank/DDBJ databases">
        <title>A near-complete genome assembly of Cinchona calisaya.</title>
        <authorList>
            <person name="Lian D.C."/>
            <person name="Zhao X.W."/>
            <person name="Wei L."/>
        </authorList>
    </citation>
    <scope>NUCLEOTIDE SEQUENCE [LARGE SCALE GENOMIC DNA]</scope>
    <source>
        <tissue evidence="1">Nenye</tissue>
    </source>
</reference>
<evidence type="ECO:0000313" key="1">
    <source>
        <dbReference type="EMBL" id="KAL3498368.1"/>
    </source>
</evidence>
<dbReference type="EMBL" id="JBJUIK010000017">
    <property type="protein sequence ID" value="KAL3498368.1"/>
    <property type="molecule type" value="Genomic_DNA"/>
</dbReference>
<name>A0ABD2XU16_9GENT</name>
<gene>
    <name evidence="1" type="ORF">ACH5RR_041100</name>
</gene>
<protein>
    <submittedName>
        <fullName evidence="1">Uncharacterized protein</fullName>
    </submittedName>
</protein>
<dbReference type="AlphaFoldDB" id="A0ABD2XU16"/>
<keyword evidence="2" id="KW-1185">Reference proteome</keyword>
<dbReference type="Proteomes" id="UP001630127">
    <property type="component" value="Unassembled WGS sequence"/>
</dbReference>